<organism evidence="2 3">
    <name type="scientific">Neoroseomonas terrae</name>
    <dbReference type="NCBI Taxonomy" id="424799"/>
    <lineage>
        <taxon>Bacteria</taxon>
        <taxon>Pseudomonadati</taxon>
        <taxon>Pseudomonadota</taxon>
        <taxon>Alphaproteobacteria</taxon>
        <taxon>Acetobacterales</taxon>
        <taxon>Acetobacteraceae</taxon>
        <taxon>Neoroseomonas</taxon>
    </lineage>
</organism>
<proteinExistence type="predicted"/>
<evidence type="ECO:0000313" key="3">
    <source>
        <dbReference type="Proteomes" id="UP000698752"/>
    </source>
</evidence>
<name>A0ABS5EK01_9PROT</name>
<feature type="region of interest" description="Disordered" evidence="1">
    <location>
        <begin position="1"/>
        <end position="26"/>
    </location>
</feature>
<keyword evidence="3" id="KW-1185">Reference proteome</keyword>
<sequence length="631" mass="68939">MSDDKPRKDNVTSIRSRLREAPEARRRDDYLPEDCPVVPLGVEGDLCWYIDGVGQMVAIPRKGHSKLAIHGLFSPHTHYCQNAKPDWAKTIKMQPDEDGNERLKVVDFRPDTVARDLMAACASMGPFNPVGRVRGRGIWRGRDDDLVLHHGSAIHVRKQALKPGRHDDFVYPRGPERPLPAKDEQPGGAEGPAARVLADLGSWNWARPGIDQQLLLGWVCATFYAGALDWRPHGWVNGERAAGKSTLFRYLSRLLHAPRGSIMTGNTTAAGVRSVLKDDALAVLFDDAEAGETPDRIRNLVELMRAASSGSTVLRGTADHGSASFTVRFTGLVNSILRPPLTAQDLSRMMLLALLPLKADAKEPEMGDSHLELLGQQLFRRMVDAWPRFLQEFPRWKHALKEAGLPGRGPEQFGVLLAAQDVALNDHPAESDELTDTAVKVADGTASDRAEELPEWARCIERITSTIVPAFSGGQQRTLGTLIGMVAWQATWINGETGDKDVWPAKDRDDAARALASYGLRVVLKTREGSPHPMRRWKHDPIREPSPNGDGRAVGMLAVANGHTALNNAVFRGSHYAAASGTSGGWKAALETAPDAERGKEMRFGGPASRCVMVPLDLVLDGGAQHGEAME</sequence>
<evidence type="ECO:0000313" key="2">
    <source>
        <dbReference type="EMBL" id="MBR0651360.1"/>
    </source>
</evidence>
<gene>
    <name evidence="2" type="ORF">GXW78_16930</name>
</gene>
<evidence type="ECO:0000256" key="1">
    <source>
        <dbReference type="SAM" id="MobiDB-lite"/>
    </source>
</evidence>
<feature type="region of interest" description="Disordered" evidence="1">
    <location>
        <begin position="171"/>
        <end position="192"/>
    </location>
</feature>
<evidence type="ECO:0008006" key="4">
    <source>
        <dbReference type="Google" id="ProtNLM"/>
    </source>
</evidence>
<accession>A0ABS5EK01</accession>
<protein>
    <recommendedName>
        <fullName evidence="4">DUF927 domain-containing protein</fullName>
    </recommendedName>
</protein>
<feature type="compositionally biased region" description="Basic and acidic residues" evidence="1">
    <location>
        <begin position="171"/>
        <end position="185"/>
    </location>
</feature>
<dbReference type="RefSeq" id="WP_211870029.1">
    <property type="nucleotide sequence ID" value="NZ_JAAEDI010000018.1"/>
</dbReference>
<dbReference type="Proteomes" id="UP000698752">
    <property type="component" value="Unassembled WGS sequence"/>
</dbReference>
<comment type="caution">
    <text evidence="2">The sequence shown here is derived from an EMBL/GenBank/DDBJ whole genome shotgun (WGS) entry which is preliminary data.</text>
</comment>
<reference evidence="3" key="1">
    <citation type="journal article" date="2021" name="Syst. Appl. Microbiol.">
        <title>Roseomonas hellenica sp. nov., isolated from roots of wild-growing Alkanna tinctoria.</title>
        <authorList>
            <person name="Rat A."/>
            <person name="Naranjo H.D."/>
            <person name="Lebbe L."/>
            <person name="Cnockaert M."/>
            <person name="Krigas N."/>
            <person name="Grigoriadou K."/>
            <person name="Maloupa E."/>
            <person name="Willems A."/>
        </authorList>
    </citation>
    <scope>NUCLEOTIDE SEQUENCE [LARGE SCALE GENOMIC DNA]</scope>
    <source>
        <strain evidence="3">LMG 31159</strain>
    </source>
</reference>
<feature type="compositionally biased region" description="Basic and acidic residues" evidence="1">
    <location>
        <begin position="17"/>
        <end position="26"/>
    </location>
</feature>
<dbReference type="EMBL" id="JAAEDI010000018">
    <property type="protein sequence ID" value="MBR0651360.1"/>
    <property type="molecule type" value="Genomic_DNA"/>
</dbReference>
<feature type="compositionally biased region" description="Basic and acidic residues" evidence="1">
    <location>
        <begin position="1"/>
        <end position="10"/>
    </location>
</feature>